<keyword evidence="6" id="KW-1185">Reference proteome</keyword>
<dbReference type="PANTHER" id="PTHR30244:SF34">
    <property type="entry name" value="DTDP-4-AMINO-4,6-DIDEOXYGALACTOSE TRANSAMINASE"/>
    <property type="match status" value="1"/>
</dbReference>
<dbReference type="EMBL" id="LKAQ01000004">
    <property type="protein sequence ID" value="OIQ50065.1"/>
    <property type="molecule type" value="Genomic_DNA"/>
</dbReference>
<dbReference type="PIRSF" id="PIRSF000390">
    <property type="entry name" value="PLP_StrS"/>
    <property type="match status" value="1"/>
</dbReference>
<proteinExistence type="inferred from homology"/>
<comment type="caution">
    <text evidence="5">The sequence shown here is derived from an EMBL/GenBank/DDBJ whole genome shotgun (WGS) entry which is preliminary data.</text>
</comment>
<evidence type="ECO:0000256" key="2">
    <source>
        <dbReference type="PIRSR" id="PIRSR000390-1"/>
    </source>
</evidence>
<dbReference type="GO" id="GO:0099620">
    <property type="term" value="F:UDP-4-amino-4-deoxy-L-arabinose aminotransferase"/>
    <property type="evidence" value="ECO:0007669"/>
    <property type="project" value="UniProtKB-EC"/>
</dbReference>
<dbReference type="OrthoDB" id="9766188at2"/>
<dbReference type="Gene3D" id="3.90.1150.10">
    <property type="entry name" value="Aspartate Aminotransferase, domain 1"/>
    <property type="match status" value="1"/>
</dbReference>
<dbReference type="GO" id="GO:0000271">
    <property type="term" value="P:polysaccharide biosynthetic process"/>
    <property type="evidence" value="ECO:0007669"/>
    <property type="project" value="TreeGrafter"/>
</dbReference>
<gene>
    <name evidence="5" type="primary">arnB_1</name>
    <name evidence="5" type="ORF">BerOc1_01995</name>
</gene>
<keyword evidence="3 4" id="KW-0663">Pyridoxal phosphate</keyword>
<dbReference type="SUPFAM" id="SSF53383">
    <property type="entry name" value="PLP-dependent transferases"/>
    <property type="match status" value="1"/>
</dbReference>
<dbReference type="GO" id="GO:0030170">
    <property type="term" value="F:pyridoxal phosphate binding"/>
    <property type="evidence" value="ECO:0007669"/>
    <property type="project" value="TreeGrafter"/>
</dbReference>
<evidence type="ECO:0000256" key="1">
    <source>
        <dbReference type="ARBA" id="ARBA00037999"/>
    </source>
</evidence>
<dbReference type="Gene3D" id="3.40.640.10">
    <property type="entry name" value="Type I PLP-dependent aspartate aminotransferase-like (Major domain)"/>
    <property type="match status" value="1"/>
</dbReference>
<dbReference type="Pfam" id="PF01041">
    <property type="entry name" value="DegT_DnrJ_EryC1"/>
    <property type="match status" value="1"/>
</dbReference>
<dbReference type="Proteomes" id="UP000181901">
    <property type="component" value="Unassembled WGS sequence"/>
</dbReference>
<keyword evidence="5" id="KW-0032">Aminotransferase</keyword>
<dbReference type="InterPro" id="IPR015421">
    <property type="entry name" value="PyrdxlP-dep_Trfase_major"/>
</dbReference>
<protein>
    <submittedName>
        <fullName evidence="5">UDP-4-amino-4-deoxy-L-arabinose--oxoglutarate aminotransferase</fullName>
        <ecNumber evidence="5">2.6.1.87</ecNumber>
    </submittedName>
</protein>
<organism evidence="5 6">
    <name type="scientific">Pseudodesulfovibrio hydrargyri</name>
    <dbReference type="NCBI Taxonomy" id="2125990"/>
    <lineage>
        <taxon>Bacteria</taxon>
        <taxon>Pseudomonadati</taxon>
        <taxon>Thermodesulfobacteriota</taxon>
        <taxon>Desulfovibrionia</taxon>
        <taxon>Desulfovibrionales</taxon>
        <taxon>Desulfovibrionaceae</taxon>
    </lineage>
</organism>
<evidence type="ECO:0000256" key="4">
    <source>
        <dbReference type="RuleBase" id="RU004508"/>
    </source>
</evidence>
<dbReference type="EC" id="2.6.1.87" evidence="5"/>
<reference evidence="5 6" key="1">
    <citation type="submission" date="2015-09" db="EMBL/GenBank/DDBJ databases">
        <title>Genome of Desulfovibrio dechloracetivorans BerOc1, a mercury methylating strain isolated from highly hydrocarbons and metals contaminated coastal sediments.</title>
        <authorList>
            <person name="Goni Urriza M."/>
            <person name="Gassie C."/>
            <person name="Bouchez O."/>
            <person name="Klopp C."/>
            <person name="Ranchou-Peyruse A."/>
            <person name="Remy G."/>
        </authorList>
    </citation>
    <scope>NUCLEOTIDE SEQUENCE [LARGE SCALE GENOMIC DNA]</scope>
    <source>
        <strain evidence="5 6">BerOc1</strain>
    </source>
</reference>
<name>A0A1J5NEC4_9BACT</name>
<dbReference type="PANTHER" id="PTHR30244">
    <property type="entry name" value="TRANSAMINASE"/>
    <property type="match status" value="1"/>
</dbReference>
<feature type="modified residue" description="N6-(pyridoxal phosphate)lysine" evidence="3">
    <location>
        <position position="183"/>
    </location>
</feature>
<dbReference type="InterPro" id="IPR015424">
    <property type="entry name" value="PyrdxlP-dep_Trfase"/>
</dbReference>
<evidence type="ECO:0000313" key="6">
    <source>
        <dbReference type="Proteomes" id="UP000181901"/>
    </source>
</evidence>
<evidence type="ECO:0000313" key="5">
    <source>
        <dbReference type="EMBL" id="OIQ50065.1"/>
    </source>
</evidence>
<dbReference type="InterPro" id="IPR000653">
    <property type="entry name" value="DegT/StrS_aminotransferase"/>
</dbReference>
<comment type="similarity">
    <text evidence="1 4">Belongs to the DegT/DnrJ/EryC1 family.</text>
</comment>
<dbReference type="AlphaFoldDB" id="A0A1J5NEC4"/>
<keyword evidence="5" id="KW-0808">Transferase</keyword>
<accession>A0A1J5NEC4</accession>
<evidence type="ECO:0000256" key="3">
    <source>
        <dbReference type="PIRSR" id="PIRSR000390-2"/>
    </source>
</evidence>
<dbReference type="InterPro" id="IPR015422">
    <property type="entry name" value="PyrdxlP-dep_Trfase_small"/>
</dbReference>
<feature type="active site" description="Proton acceptor" evidence="2">
    <location>
        <position position="183"/>
    </location>
</feature>
<dbReference type="CDD" id="cd00616">
    <property type="entry name" value="AHBA_syn"/>
    <property type="match status" value="1"/>
</dbReference>
<sequence length="381" mass="41432">MKRSIPFGRPMLGEEEKQAVAEVLDGLMLVHGPKAKEFESDFADWCGAPGALSVSSCTAGLHLFWFDNGIGPGDEVIVPAQTHTATAHAVEYCGAKPVFVDADPLTGNIDPDAVEAAVTPNTRGISLVHFLGIPADMKRIMETARKHDLVVLEDCALAIGTYYDGVHAGLLGDAGAFSFYPVKHMTTAEGGMIISRNADLLTRLERKKAFGVDRFVGERKIPGVYDVTMLGFNYRMNEMQAAIGIEQIRKLNGFLETRKNNFSTLAKALDDIDEVTVIGRETPENSVSSCYCLSVVLDEPLRDKRTALIENMKEQGVGTSVYYPAPVPCLTYYKDKYGMDFADFPVAQAISSGLALPVGPHLDQDDMAYIVEALKQGLSEV</sequence>